<dbReference type="PANTHER" id="PTHR31973:SF195">
    <property type="entry name" value="MUDR FAMILY TRANSPOSASE"/>
    <property type="match status" value="1"/>
</dbReference>
<reference evidence="2" key="1">
    <citation type="submission" date="2019-09" db="EMBL/GenBank/DDBJ databases">
        <title>Draft genome information of white flower Hibiscus syriacus.</title>
        <authorList>
            <person name="Kim Y.-M."/>
        </authorList>
    </citation>
    <scope>NUCLEOTIDE SEQUENCE [LARGE SCALE GENOMIC DNA]</scope>
    <source>
        <strain evidence="2">YM2019G1</strain>
    </source>
</reference>
<dbReference type="AlphaFoldDB" id="A0A6A2XPC1"/>
<comment type="caution">
    <text evidence="2">The sequence shown here is derived from an EMBL/GenBank/DDBJ whole genome shotgun (WGS) entry which is preliminary data.</text>
</comment>
<dbReference type="EMBL" id="VEPZ02001663">
    <property type="protein sequence ID" value="KAE8663866.1"/>
    <property type="molecule type" value="Genomic_DNA"/>
</dbReference>
<evidence type="ECO:0000259" key="1">
    <source>
        <dbReference type="Pfam" id="PF10551"/>
    </source>
</evidence>
<dbReference type="InterPro" id="IPR018289">
    <property type="entry name" value="MULE_transposase_dom"/>
</dbReference>
<evidence type="ECO:0000313" key="3">
    <source>
        <dbReference type="Proteomes" id="UP000436088"/>
    </source>
</evidence>
<organism evidence="2 3">
    <name type="scientific">Hibiscus syriacus</name>
    <name type="common">Rose of Sharon</name>
    <dbReference type="NCBI Taxonomy" id="106335"/>
    <lineage>
        <taxon>Eukaryota</taxon>
        <taxon>Viridiplantae</taxon>
        <taxon>Streptophyta</taxon>
        <taxon>Embryophyta</taxon>
        <taxon>Tracheophyta</taxon>
        <taxon>Spermatophyta</taxon>
        <taxon>Magnoliopsida</taxon>
        <taxon>eudicotyledons</taxon>
        <taxon>Gunneridae</taxon>
        <taxon>Pentapetalae</taxon>
        <taxon>rosids</taxon>
        <taxon>malvids</taxon>
        <taxon>Malvales</taxon>
        <taxon>Malvaceae</taxon>
        <taxon>Malvoideae</taxon>
        <taxon>Hibiscus</taxon>
    </lineage>
</organism>
<gene>
    <name evidence="2" type="ORF">F3Y22_tig00112864pilonHSYRG00061</name>
</gene>
<dbReference type="PANTHER" id="PTHR31973">
    <property type="entry name" value="POLYPROTEIN, PUTATIVE-RELATED"/>
    <property type="match status" value="1"/>
</dbReference>
<dbReference type="Pfam" id="PF10551">
    <property type="entry name" value="MULE"/>
    <property type="match status" value="1"/>
</dbReference>
<accession>A0A6A2XPC1</accession>
<name>A0A6A2XPC1_HIBSY</name>
<protein>
    <submittedName>
        <fullName evidence="2">Flocculation protein FLO11-like</fullName>
    </submittedName>
</protein>
<proteinExistence type="predicted"/>
<evidence type="ECO:0000313" key="2">
    <source>
        <dbReference type="EMBL" id="KAE8663866.1"/>
    </source>
</evidence>
<dbReference type="Proteomes" id="UP000436088">
    <property type="component" value="Unassembled WGS sequence"/>
</dbReference>
<sequence>MANGRIVRDGVAAHASICQRSSSTNVMETDCREHVVAELDCCAAFDVNAHSAPNMGFEGLKNMETAAFDVNAYSTANLCLDGQHGLKNMESDVINITLEELITKISRKIHVESSRRVSSLQYRFPTSLLPLTYTSFELSNNDDVQMMVEAQSNYSDDSIEMSTNNPYDNIASSSRGRYSSANPFDLNMEMSSTQPSVQFPFDAIASSSRGRHSTVSFFDLNVDMPSISRGRRASSRFYDLNVESMKESSSLPEEPLREPGADGNVAQTDPPAHMYEVDYGAMYGPEFADMPHLGDYGYYSSINNGELSLGMEFSSKEEAMMAIKNYNIRNSVQSRVDCSTTEKYLYNCSMGTLSPIKKLGWQNKMPLSNFMANGMHLTTNFQSYPQCVNAVKYCKPVVQIDETFLYGKYKQVLLLAVVQDGNRNILPVAFALVEGEHTASWAFFLRNLRAHVITRENICVISDRGAGIKAAMESLGPMWQPPFVQHRYCLRHIAANYHGRYKKNDERQLIVRMGK</sequence>
<keyword evidence="3" id="KW-1185">Reference proteome</keyword>
<feature type="domain" description="MULE transposase" evidence="1">
    <location>
        <begin position="397"/>
        <end position="496"/>
    </location>
</feature>